<sequence length="195" mass="21647">MMNLPSKAVIPKPVTGSEFHVGEHGPERRHPSWAGLNEHTPEVNVRAAKFGPIPVCMELNLSGMATLRHHVENLLSLWCSAADAGDCGLLRELLGVASPCMDNECFTPGSAGMSEFPFQYPQGPDKSTRVFSNLRVWRDSDFGYYSATVQTWTLGSELVCTDFSSCEGRLKAGPQVWRWDQHRVRTIGEPQEVPF</sequence>
<keyword evidence="3" id="KW-1185">Reference proteome</keyword>
<comment type="caution">
    <text evidence="2">The sequence shown here is derived from an EMBL/GenBank/DDBJ whole genome shotgun (WGS) entry which is preliminary data.</text>
</comment>
<dbReference type="RefSeq" id="WP_344363180.1">
    <property type="nucleotide sequence ID" value="NZ_BAAAQB010000013.1"/>
</dbReference>
<feature type="region of interest" description="Disordered" evidence="1">
    <location>
        <begin position="15"/>
        <end position="38"/>
    </location>
</feature>
<protein>
    <submittedName>
        <fullName evidence="2">Uncharacterized protein</fullName>
    </submittedName>
</protein>
<gene>
    <name evidence="2" type="ORF">GCM10009825_11700</name>
</gene>
<dbReference type="Proteomes" id="UP001500102">
    <property type="component" value="Unassembled WGS sequence"/>
</dbReference>
<evidence type="ECO:0000313" key="2">
    <source>
        <dbReference type="EMBL" id="GAA2130613.1"/>
    </source>
</evidence>
<proteinExistence type="predicted"/>
<accession>A0ABP5KCS8</accession>
<reference evidence="3" key="1">
    <citation type="journal article" date="2019" name="Int. J. Syst. Evol. Microbiol.">
        <title>The Global Catalogue of Microorganisms (GCM) 10K type strain sequencing project: providing services to taxonomists for standard genome sequencing and annotation.</title>
        <authorList>
            <consortium name="The Broad Institute Genomics Platform"/>
            <consortium name="The Broad Institute Genome Sequencing Center for Infectious Disease"/>
            <person name="Wu L."/>
            <person name="Ma J."/>
        </authorList>
    </citation>
    <scope>NUCLEOTIDE SEQUENCE [LARGE SCALE GENOMIC DNA]</scope>
    <source>
        <strain evidence="3">JCM 15921</strain>
    </source>
</reference>
<evidence type="ECO:0000313" key="3">
    <source>
        <dbReference type="Proteomes" id="UP001500102"/>
    </source>
</evidence>
<evidence type="ECO:0000256" key="1">
    <source>
        <dbReference type="SAM" id="MobiDB-lite"/>
    </source>
</evidence>
<organism evidence="2 3">
    <name type="scientific">Arthrobacter humicola</name>
    <dbReference type="NCBI Taxonomy" id="409291"/>
    <lineage>
        <taxon>Bacteria</taxon>
        <taxon>Bacillati</taxon>
        <taxon>Actinomycetota</taxon>
        <taxon>Actinomycetes</taxon>
        <taxon>Micrococcales</taxon>
        <taxon>Micrococcaceae</taxon>
        <taxon>Arthrobacter</taxon>
    </lineage>
</organism>
<dbReference type="EMBL" id="BAAAQB010000013">
    <property type="protein sequence ID" value="GAA2130613.1"/>
    <property type="molecule type" value="Genomic_DNA"/>
</dbReference>
<feature type="compositionally biased region" description="Basic and acidic residues" evidence="1">
    <location>
        <begin position="20"/>
        <end position="30"/>
    </location>
</feature>
<name>A0ABP5KCS8_9MICC</name>